<feature type="compositionally biased region" description="Pro residues" evidence="1">
    <location>
        <begin position="29"/>
        <end position="40"/>
    </location>
</feature>
<dbReference type="EMBL" id="JASCZI010063049">
    <property type="protein sequence ID" value="MED6141025.1"/>
    <property type="molecule type" value="Genomic_DNA"/>
</dbReference>
<gene>
    <name evidence="2" type="ORF">PIB30_099277</name>
</gene>
<dbReference type="Proteomes" id="UP001341840">
    <property type="component" value="Unassembled WGS sequence"/>
</dbReference>
<feature type="non-terminal residue" evidence="2">
    <location>
        <position position="111"/>
    </location>
</feature>
<comment type="caution">
    <text evidence="2">The sequence shown here is derived from an EMBL/GenBank/DDBJ whole genome shotgun (WGS) entry which is preliminary data.</text>
</comment>
<accession>A0ABU6SXJ3</accession>
<organism evidence="2 3">
    <name type="scientific">Stylosanthes scabra</name>
    <dbReference type="NCBI Taxonomy" id="79078"/>
    <lineage>
        <taxon>Eukaryota</taxon>
        <taxon>Viridiplantae</taxon>
        <taxon>Streptophyta</taxon>
        <taxon>Embryophyta</taxon>
        <taxon>Tracheophyta</taxon>
        <taxon>Spermatophyta</taxon>
        <taxon>Magnoliopsida</taxon>
        <taxon>eudicotyledons</taxon>
        <taxon>Gunneridae</taxon>
        <taxon>Pentapetalae</taxon>
        <taxon>rosids</taxon>
        <taxon>fabids</taxon>
        <taxon>Fabales</taxon>
        <taxon>Fabaceae</taxon>
        <taxon>Papilionoideae</taxon>
        <taxon>50 kb inversion clade</taxon>
        <taxon>dalbergioids sensu lato</taxon>
        <taxon>Dalbergieae</taxon>
        <taxon>Pterocarpus clade</taxon>
        <taxon>Stylosanthes</taxon>
    </lineage>
</organism>
<evidence type="ECO:0000313" key="2">
    <source>
        <dbReference type="EMBL" id="MED6141025.1"/>
    </source>
</evidence>
<name>A0ABU6SXJ3_9FABA</name>
<sequence length="111" mass="12181">MITRFEKDPRVTSVHDRNSELLPLLTTVPPSPLTEEPSPPLSSIVDEVSHLFLKPQPLSPSNFPPPSFLEEAAELASLLFMAELTEPSSPPFLQASPKLHPCQARVTETPS</sequence>
<proteinExistence type="predicted"/>
<feature type="compositionally biased region" description="Basic and acidic residues" evidence="1">
    <location>
        <begin position="1"/>
        <end position="19"/>
    </location>
</feature>
<evidence type="ECO:0000313" key="3">
    <source>
        <dbReference type="Proteomes" id="UP001341840"/>
    </source>
</evidence>
<protein>
    <submittedName>
        <fullName evidence="2">Uncharacterized protein</fullName>
    </submittedName>
</protein>
<feature type="region of interest" description="Disordered" evidence="1">
    <location>
        <begin position="90"/>
        <end position="111"/>
    </location>
</feature>
<feature type="region of interest" description="Disordered" evidence="1">
    <location>
        <begin position="1"/>
        <end position="41"/>
    </location>
</feature>
<evidence type="ECO:0000256" key="1">
    <source>
        <dbReference type="SAM" id="MobiDB-lite"/>
    </source>
</evidence>
<reference evidence="2 3" key="1">
    <citation type="journal article" date="2023" name="Plants (Basel)">
        <title>Bridging the Gap: Combining Genomics and Transcriptomics Approaches to Understand Stylosanthes scabra, an Orphan Legume from the Brazilian Caatinga.</title>
        <authorList>
            <person name="Ferreira-Neto J.R.C."/>
            <person name="da Silva M.D."/>
            <person name="Binneck E."/>
            <person name="de Melo N.F."/>
            <person name="da Silva R.H."/>
            <person name="de Melo A.L.T.M."/>
            <person name="Pandolfi V."/>
            <person name="Bustamante F.O."/>
            <person name="Brasileiro-Vidal A.C."/>
            <person name="Benko-Iseppon A.M."/>
        </authorList>
    </citation>
    <scope>NUCLEOTIDE SEQUENCE [LARGE SCALE GENOMIC DNA]</scope>
    <source>
        <tissue evidence="2">Leaves</tissue>
    </source>
</reference>
<keyword evidence="3" id="KW-1185">Reference proteome</keyword>